<evidence type="ECO:0000259" key="9">
    <source>
        <dbReference type="Pfam" id="PF02863"/>
    </source>
</evidence>
<dbReference type="GO" id="GO:0051259">
    <property type="term" value="P:protein complex oligomerization"/>
    <property type="evidence" value="ECO:0007669"/>
    <property type="project" value="InterPro"/>
</dbReference>
<dbReference type="GO" id="GO:0006526">
    <property type="term" value="P:L-arginine biosynthetic process"/>
    <property type="evidence" value="ECO:0007669"/>
    <property type="project" value="UniProtKB-KW"/>
</dbReference>
<dbReference type="Pfam" id="PF01316">
    <property type="entry name" value="Arg_repressor"/>
    <property type="match status" value="1"/>
</dbReference>
<comment type="subcellular location">
    <subcellularLocation>
        <location evidence="1 7">Cytoplasm</location>
    </subcellularLocation>
</comment>
<dbReference type="SUPFAM" id="SSF46785">
    <property type="entry name" value="Winged helix' DNA-binding domain"/>
    <property type="match status" value="1"/>
</dbReference>
<proteinExistence type="inferred from homology"/>
<evidence type="ECO:0000313" key="10">
    <source>
        <dbReference type="EMBL" id="MBJ8349850.1"/>
    </source>
</evidence>
<dbReference type="GO" id="GO:0003677">
    <property type="term" value="F:DNA binding"/>
    <property type="evidence" value="ECO:0007669"/>
    <property type="project" value="UniProtKB-KW"/>
</dbReference>
<reference evidence="10 11" key="1">
    <citation type="journal article" date="2021" name="Int. J. Syst. Evol. Microbiol.">
        <title>Streptococcus vicugnae sp. nov., isolated from faeces of alpacas (Vicugna pacos) and cattle (Bos taurus), Streptococcus zalophi sp. nov., and Streptococcus pacificus sp. nov., isolated from respiratory tract of California sea lions (Zalophus californianus).</title>
        <authorList>
            <person name="Volokhov D.V."/>
            <person name="Zagorodnyaya T.A."/>
            <person name="Shen Z."/>
            <person name="Blom J."/>
            <person name="Furtak V.A."/>
            <person name="Eisenberg T."/>
            <person name="Fan P."/>
            <person name="Jeong K.C."/>
            <person name="Gao Y."/>
            <person name="Zhang S."/>
            <person name="Amselle M."/>
        </authorList>
    </citation>
    <scope>NUCLEOTIDE SEQUENCE [LARGE SCALE GENOMIC DNA]</scope>
    <source>
        <strain evidence="11">CSL7508-lung</strain>
    </source>
</reference>
<dbReference type="PRINTS" id="PR01467">
    <property type="entry name" value="ARGREPRESSOR"/>
</dbReference>
<dbReference type="EMBL" id="JAENBP010000004">
    <property type="protein sequence ID" value="MBJ8349850.1"/>
    <property type="molecule type" value="Genomic_DNA"/>
</dbReference>
<dbReference type="Gene3D" id="1.10.10.10">
    <property type="entry name" value="Winged helix-like DNA-binding domain superfamily/Winged helix DNA-binding domain"/>
    <property type="match status" value="1"/>
</dbReference>
<comment type="pathway">
    <text evidence="7">Amino-acid biosynthesis; L-arginine biosynthesis [regulation].</text>
</comment>
<dbReference type="InterPro" id="IPR036390">
    <property type="entry name" value="WH_DNA-bd_sf"/>
</dbReference>
<evidence type="ECO:0000256" key="3">
    <source>
        <dbReference type="ARBA" id="ARBA00022490"/>
    </source>
</evidence>
<evidence type="ECO:0000256" key="1">
    <source>
        <dbReference type="ARBA" id="ARBA00004496"/>
    </source>
</evidence>
<dbReference type="PANTHER" id="PTHR34471">
    <property type="entry name" value="ARGININE REPRESSOR"/>
    <property type="match status" value="1"/>
</dbReference>
<evidence type="ECO:0000256" key="5">
    <source>
        <dbReference type="ARBA" id="ARBA00023125"/>
    </source>
</evidence>
<evidence type="ECO:0000259" key="8">
    <source>
        <dbReference type="Pfam" id="PF01316"/>
    </source>
</evidence>
<protein>
    <recommendedName>
        <fullName evidence="7">Arginine repressor</fullName>
    </recommendedName>
</protein>
<accession>A0A934PAJ2</accession>
<dbReference type="InterPro" id="IPR020899">
    <property type="entry name" value="Arg_repress_C"/>
</dbReference>
<feature type="domain" description="Arginine repressor C-terminal" evidence="9">
    <location>
        <begin position="80"/>
        <end position="145"/>
    </location>
</feature>
<keyword evidence="7" id="KW-0028">Amino-acid biosynthesis</keyword>
<name>A0A934PAJ2_9STRE</name>
<dbReference type="Pfam" id="PF02863">
    <property type="entry name" value="Arg_repressor_C"/>
    <property type="match status" value="1"/>
</dbReference>
<keyword evidence="11" id="KW-1185">Reference proteome</keyword>
<comment type="similarity">
    <text evidence="2 7">Belongs to the ArgR family.</text>
</comment>
<comment type="function">
    <text evidence="7">Regulates arginine biosynthesis genes.</text>
</comment>
<gene>
    <name evidence="7" type="primary">argR</name>
    <name evidence="10" type="ORF">JHK64_04305</name>
</gene>
<evidence type="ECO:0000256" key="4">
    <source>
        <dbReference type="ARBA" id="ARBA00023015"/>
    </source>
</evidence>
<dbReference type="RefSeq" id="WP_199567769.1">
    <property type="nucleotide sequence ID" value="NZ_JAENBP010000004.1"/>
</dbReference>
<dbReference type="GO" id="GO:0005737">
    <property type="term" value="C:cytoplasm"/>
    <property type="evidence" value="ECO:0007669"/>
    <property type="project" value="UniProtKB-SubCell"/>
</dbReference>
<keyword evidence="6 7" id="KW-0804">Transcription</keyword>
<comment type="caution">
    <text evidence="10">The sequence shown here is derived from an EMBL/GenBank/DDBJ whole genome shotgun (WGS) entry which is preliminary data.</text>
</comment>
<dbReference type="InterPro" id="IPR036388">
    <property type="entry name" value="WH-like_DNA-bd_sf"/>
</dbReference>
<dbReference type="GO" id="GO:1900079">
    <property type="term" value="P:regulation of arginine biosynthetic process"/>
    <property type="evidence" value="ECO:0007669"/>
    <property type="project" value="UniProtKB-UniRule"/>
</dbReference>
<dbReference type="GO" id="GO:0003700">
    <property type="term" value="F:DNA-binding transcription factor activity"/>
    <property type="evidence" value="ECO:0007669"/>
    <property type="project" value="UniProtKB-UniRule"/>
</dbReference>
<sequence>MNKKEIRHQLILSLISENKINTQHQLQQELKNKGISVTQATLSRDMKDLHLVKISDEDSYYTVHSIAPGRWEHRLRFYMEDALVMLRPVQHQVILKSLPGLAQSFGSILDAMQLPDMVGTVCGDDTCLIVCEDVEGAKRCFEKLSEFAPPFFFSNQIN</sequence>
<keyword evidence="7" id="KW-0678">Repressor</keyword>
<evidence type="ECO:0000256" key="7">
    <source>
        <dbReference type="HAMAP-Rule" id="MF_00173"/>
    </source>
</evidence>
<keyword evidence="4 7" id="KW-0805">Transcription regulation</keyword>
<evidence type="ECO:0000256" key="6">
    <source>
        <dbReference type="ARBA" id="ARBA00023163"/>
    </source>
</evidence>
<keyword evidence="7" id="KW-0055">Arginine biosynthesis</keyword>
<dbReference type="InterPro" id="IPR001669">
    <property type="entry name" value="Arg_repress"/>
</dbReference>
<dbReference type="InterPro" id="IPR036251">
    <property type="entry name" value="Arg_repress_C_sf"/>
</dbReference>
<dbReference type="PANTHER" id="PTHR34471:SF1">
    <property type="entry name" value="ARGININE REPRESSOR"/>
    <property type="match status" value="1"/>
</dbReference>
<dbReference type="HAMAP" id="MF_00173">
    <property type="entry name" value="Arg_repressor"/>
    <property type="match status" value="1"/>
</dbReference>
<dbReference type="Gene3D" id="3.30.1360.40">
    <property type="match status" value="1"/>
</dbReference>
<dbReference type="GO" id="GO:0034618">
    <property type="term" value="F:arginine binding"/>
    <property type="evidence" value="ECO:0007669"/>
    <property type="project" value="InterPro"/>
</dbReference>
<evidence type="ECO:0000313" key="11">
    <source>
        <dbReference type="Proteomes" id="UP000644875"/>
    </source>
</evidence>
<organism evidence="10 11">
    <name type="scientific">Streptococcus zalophi</name>
    <dbReference type="NCBI Taxonomy" id="640031"/>
    <lineage>
        <taxon>Bacteria</taxon>
        <taxon>Bacillati</taxon>
        <taxon>Bacillota</taxon>
        <taxon>Bacilli</taxon>
        <taxon>Lactobacillales</taxon>
        <taxon>Streptococcaceae</taxon>
        <taxon>Streptococcus</taxon>
    </lineage>
</organism>
<dbReference type="AlphaFoldDB" id="A0A934PAJ2"/>
<keyword evidence="5 7" id="KW-0238">DNA-binding</keyword>
<keyword evidence="3 7" id="KW-0963">Cytoplasm</keyword>
<dbReference type="Proteomes" id="UP000644875">
    <property type="component" value="Unassembled WGS sequence"/>
</dbReference>
<evidence type="ECO:0000256" key="2">
    <source>
        <dbReference type="ARBA" id="ARBA00008316"/>
    </source>
</evidence>
<dbReference type="InterPro" id="IPR020900">
    <property type="entry name" value="Arg_repress_DNA-bd"/>
</dbReference>
<feature type="domain" description="Arginine repressor DNA-binding" evidence="8">
    <location>
        <begin position="3"/>
        <end position="61"/>
    </location>
</feature>
<dbReference type="SUPFAM" id="SSF55252">
    <property type="entry name" value="C-terminal domain of arginine repressor"/>
    <property type="match status" value="1"/>
</dbReference>